<dbReference type="FunFam" id="3.90.226.10:FF:000003">
    <property type="entry name" value="1,4-dihydroxy-2-naphthoyl-CoA synthase"/>
    <property type="match status" value="1"/>
</dbReference>
<feature type="binding site" description="in other chain" evidence="6">
    <location>
        <position position="34"/>
    </location>
    <ligand>
        <name>substrate</name>
        <note>ligand shared between two neighboring subunits</note>
    </ligand>
</feature>
<dbReference type="GO" id="GO:0008935">
    <property type="term" value="F:1,4-dihydroxy-2-naphthoyl-CoA synthase activity"/>
    <property type="evidence" value="ECO:0007669"/>
    <property type="project" value="UniProtKB-UniRule"/>
</dbReference>
<protein>
    <recommendedName>
        <fullName evidence="5 6">1,4-dihydroxy-2-naphthoyl-CoA synthase</fullName>
        <shortName evidence="6">DHNA-CoA synthase</shortName>
        <ecNumber evidence="5 6">4.1.3.36</ecNumber>
    </recommendedName>
</protein>
<feature type="binding site" evidence="6">
    <location>
        <begin position="142"/>
        <end position="144"/>
    </location>
    <ligand>
        <name>hydrogencarbonate</name>
        <dbReference type="ChEBI" id="CHEBI:17544"/>
    </ligand>
</feature>
<comment type="cofactor">
    <cofactor evidence="6">
        <name>hydrogencarbonate</name>
        <dbReference type="ChEBI" id="CHEBI:17544"/>
    </cofactor>
</comment>
<feature type="site" description="Important for catalysis" evidence="6">
    <location>
        <position position="246"/>
    </location>
</feature>
<feature type="binding site" description="in other chain" evidence="6">
    <location>
        <position position="149"/>
    </location>
    <ligand>
        <name>substrate</name>
        <note>ligand shared between two neighboring subunits</note>
    </ligand>
</feature>
<dbReference type="CDD" id="cd06558">
    <property type="entry name" value="crotonase-like"/>
    <property type="match status" value="1"/>
</dbReference>
<dbReference type="EC" id="4.1.3.36" evidence="5 6"/>
<feature type="binding site" description="in other chain" evidence="6">
    <location>
        <position position="85"/>
    </location>
    <ligand>
        <name>substrate</name>
        <note>ligand shared between two neighboring subunits</note>
    </ligand>
</feature>
<comment type="caution">
    <text evidence="6">Lacks conserved residue(s) required for the propagation of feature annotation.</text>
</comment>
<reference evidence="7 8" key="1">
    <citation type="submission" date="2005-11" db="EMBL/GenBank/DDBJ databases">
        <title>The complete genome sequence of Lawsonia intracellularis: the causative agent of proliferative enteropathy.</title>
        <authorList>
            <person name="Kaur K."/>
            <person name="Zhang Q."/>
            <person name="Beckler D."/>
            <person name="Munir S."/>
            <person name="Li L."/>
            <person name="Kinsley K."/>
            <person name="Herron L."/>
            <person name="Peterson A."/>
            <person name="May B."/>
            <person name="Singh S."/>
            <person name="Gebhart C."/>
            <person name="Kapur V."/>
        </authorList>
    </citation>
    <scope>NUCLEOTIDE SEQUENCE [LARGE SCALE GENOMIC DNA]</scope>
    <source>
        <strain evidence="7 8">PHE/MN1-00</strain>
    </source>
</reference>
<name>Q1MQ66_LAWIP</name>
<comment type="pathway">
    <text evidence="6">Quinol/quinone metabolism; 1,4-dihydroxy-2-naphthoate biosynthesis; 1,4-dihydroxy-2-naphthoate from chorismate: step 6/7.</text>
</comment>
<evidence type="ECO:0000256" key="3">
    <source>
        <dbReference type="ARBA" id="ARBA00023239"/>
    </source>
</evidence>
<feature type="binding site" description="in other chain" evidence="6">
    <location>
        <begin position="117"/>
        <end position="121"/>
    </location>
    <ligand>
        <name>substrate</name>
        <note>ligand shared between two neighboring subunits</note>
    </ligand>
</feature>
<dbReference type="KEGG" id="lip:LI0807"/>
<dbReference type="GO" id="GO:0009234">
    <property type="term" value="P:menaquinone biosynthetic process"/>
    <property type="evidence" value="ECO:0007669"/>
    <property type="project" value="UniProtKB-UniRule"/>
</dbReference>
<feature type="binding site" description="in other chain" evidence="6">
    <location>
        <position position="143"/>
    </location>
    <ligand>
        <name>substrate</name>
        <note>ligand shared between two neighboring subunits</note>
    </ligand>
</feature>
<comment type="catalytic activity">
    <reaction evidence="1 6">
        <text>2-succinylbenzoyl-CoA + H(+) = 1,4-dihydroxy-2-naphthoyl-CoA + H2O</text>
        <dbReference type="Rhea" id="RHEA:26562"/>
        <dbReference type="ChEBI" id="CHEBI:15377"/>
        <dbReference type="ChEBI" id="CHEBI:15378"/>
        <dbReference type="ChEBI" id="CHEBI:57364"/>
        <dbReference type="ChEBI" id="CHEBI:58897"/>
        <dbReference type="EC" id="4.1.3.36"/>
    </reaction>
</comment>
<gene>
    <name evidence="6 7" type="primary">menB</name>
    <name evidence="7" type="ordered locus">LI0807</name>
</gene>
<evidence type="ECO:0000256" key="2">
    <source>
        <dbReference type="ARBA" id="ARBA00022428"/>
    </source>
</evidence>
<dbReference type="EMBL" id="AM180252">
    <property type="protein sequence ID" value="CAJ54861.1"/>
    <property type="molecule type" value="Genomic_DNA"/>
</dbReference>
<dbReference type="NCBIfam" id="NF005637">
    <property type="entry name" value="PRK07396.1"/>
    <property type="match status" value="1"/>
</dbReference>
<evidence type="ECO:0000256" key="4">
    <source>
        <dbReference type="ARBA" id="ARBA00054238"/>
    </source>
</evidence>
<keyword evidence="8" id="KW-1185">Reference proteome</keyword>
<dbReference type="Pfam" id="PF00378">
    <property type="entry name" value="ECH_1"/>
    <property type="match status" value="1"/>
</dbReference>
<dbReference type="Gene3D" id="3.90.226.10">
    <property type="entry name" value="2-enoyl-CoA Hydratase, Chain A, domain 1"/>
    <property type="match status" value="1"/>
</dbReference>
<feature type="binding site" evidence="6">
    <location>
        <position position="261"/>
    </location>
    <ligand>
        <name>substrate</name>
        <note>ligand shared between two neighboring subunits</note>
    </ligand>
</feature>
<dbReference type="InterPro" id="IPR014748">
    <property type="entry name" value="Enoyl-CoA_hydra_C"/>
</dbReference>
<dbReference type="GO" id="GO:0005829">
    <property type="term" value="C:cytosol"/>
    <property type="evidence" value="ECO:0007669"/>
    <property type="project" value="TreeGrafter"/>
</dbReference>
<dbReference type="eggNOG" id="COG0447">
    <property type="taxonomic scope" value="Bacteria"/>
</dbReference>
<sequence>MSNYAWESITTYKEILFQYYKGIAKITINRERYRNAFTPTTTFEISNALLYCRECQDIAVVIITGSGDKAFCSGGDMNVKGRGGYIDENGVPRLNILDVQKQIRFLPKPVIAMVNGYAIGGGHVLHIVCDLTIASENAIFGQTGPRVGSFDAGLGSSYLARIVGQKKVREIWFLCRQYTAQEALTMGLVNKVVPLKDLEKETVAWSEIIMQHSPLALRMIKAGLNAELDGQIGIQELAGDATMLYYLTDEAQEGSNAFLEKRKPNFKQYPKLP</sequence>
<dbReference type="PROSITE" id="PS00166">
    <property type="entry name" value="ENOYL_COA_HYDRATASE"/>
    <property type="match status" value="1"/>
</dbReference>
<dbReference type="InterPro" id="IPR001753">
    <property type="entry name" value="Enoyl-CoA_hydra/iso"/>
</dbReference>
<feature type="site" description="Important for catalysis" evidence="6">
    <location>
        <position position="85"/>
    </location>
</feature>
<dbReference type="AlphaFoldDB" id="Q1MQ66"/>
<comment type="similarity">
    <text evidence="6">Belongs to the enoyl-CoA hydratase/isomerase family. MenB subfamily.</text>
</comment>
<dbReference type="NCBIfam" id="TIGR01929">
    <property type="entry name" value="menB"/>
    <property type="match status" value="1"/>
</dbReference>
<dbReference type="HOGENOM" id="CLU_009834_7_7_7"/>
<keyword evidence="2 6" id="KW-0474">Menaquinone biosynthesis</keyword>
<dbReference type="PANTHER" id="PTHR43113:SF1">
    <property type="entry name" value="1,4-DIHYDROXY-2-NAPHTHOYL-COA SYNTHASE, PEROXISOMAL"/>
    <property type="match status" value="1"/>
</dbReference>
<evidence type="ECO:0000313" key="8">
    <source>
        <dbReference type="Proteomes" id="UP000002430"/>
    </source>
</evidence>
<dbReference type="UniPathway" id="UPA01057">
    <property type="reaction ID" value="UER00167"/>
</dbReference>
<feature type="binding site" evidence="6">
    <location>
        <position position="246"/>
    </location>
    <ligand>
        <name>substrate</name>
        <note>ligand shared between two neighboring subunits</note>
    </ligand>
</feature>
<dbReference type="InterPro" id="IPR029045">
    <property type="entry name" value="ClpP/crotonase-like_dom_sf"/>
</dbReference>
<organism evidence="7 8">
    <name type="scientific">Lawsonia intracellularis (strain PHE/MN1-00)</name>
    <dbReference type="NCBI Taxonomy" id="363253"/>
    <lineage>
        <taxon>Bacteria</taxon>
        <taxon>Pseudomonadati</taxon>
        <taxon>Thermodesulfobacteriota</taxon>
        <taxon>Desulfovibrionia</taxon>
        <taxon>Desulfovibrionales</taxon>
        <taxon>Desulfovibrionaceae</taxon>
        <taxon>Lawsonia</taxon>
    </lineage>
</organism>
<dbReference type="RefSeq" id="WP_011526890.1">
    <property type="nucleotide sequence ID" value="NC_008011.1"/>
</dbReference>
<dbReference type="Proteomes" id="UP000002430">
    <property type="component" value="Chromosome"/>
</dbReference>
<dbReference type="FunFam" id="1.10.12.10:FF:000002">
    <property type="entry name" value="1,4-dihydroxy-2-naphthoyl-CoA synthase"/>
    <property type="match status" value="1"/>
</dbReference>
<evidence type="ECO:0000256" key="5">
    <source>
        <dbReference type="ARBA" id="ARBA00066833"/>
    </source>
</evidence>
<evidence type="ECO:0000313" key="7">
    <source>
        <dbReference type="EMBL" id="CAJ54861.1"/>
    </source>
</evidence>
<comment type="function">
    <text evidence="4 6">Converts o-succinylbenzoyl-CoA (OSB-CoA) to 1,4-dihydroxy-2-naphthoyl-CoA (DHNA-CoA).</text>
</comment>
<comment type="pathway">
    <text evidence="6">Quinol/quinone metabolism; menaquinone biosynthesis.</text>
</comment>
<keyword evidence="3 6" id="KW-0456">Lyase</keyword>
<dbReference type="InterPro" id="IPR018376">
    <property type="entry name" value="Enoyl-CoA_hyd/isom_CS"/>
</dbReference>
<proteinExistence type="inferred from homology"/>
<evidence type="ECO:0000256" key="6">
    <source>
        <dbReference type="HAMAP-Rule" id="MF_01934"/>
    </source>
</evidence>
<dbReference type="OrthoDB" id="5365311at2"/>
<evidence type="ECO:0000256" key="1">
    <source>
        <dbReference type="ARBA" id="ARBA00000177"/>
    </source>
</evidence>
<dbReference type="STRING" id="363253.LI0807"/>
<accession>Q1MQ66</accession>
<dbReference type="UniPathway" id="UPA00079"/>
<dbReference type="HAMAP" id="MF_01934">
    <property type="entry name" value="MenB"/>
    <property type="match status" value="1"/>
</dbReference>
<dbReference type="InterPro" id="IPR010198">
    <property type="entry name" value="DHNA-CoA_synthase_MenB"/>
</dbReference>
<dbReference type="Gene3D" id="1.10.12.10">
    <property type="entry name" value="Lyase 2-enoyl-coa Hydratase, Chain A, domain 2"/>
    <property type="match status" value="1"/>
</dbReference>
<dbReference type="PANTHER" id="PTHR43113">
    <property type="entry name" value="NUCLEOSIDE-DIPHOSPHATE-SUGAR EPIMERASE"/>
    <property type="match status" value="1"/>
</dbReference>
<dbReference type="SUPFAM" id="SSF52096">
    <property type="entry name" value="ClpP/crotonase"/>
    <property type="match status" value="1"/>
</dbReference>